<keyword evidence="4 5" id="KW-0949">S-adenosyl-L-methionine</keyword>
<dbReference type="OrthoDB" id="3265906at2759"/>
<dbReference type="EnsemblMetazoa" id="Aqu2.1.39925_001">
    <property type="protein sequence ID" value="Aqu2.1.39925_001"/>
    <property type="gene ID" value="Aqu2.1.39925"/>
</dbReference>
<keyword evidence="5" id="KW-0999">Mitochondrion inner membrane</keyword>
<keyword evidence="5" id="KW-0472">Membrane</keyword>
<evidence type="ECO:0000256" key="5">
    <source>
        <dbReference type="HAMAP-Rule" id="MF_03190"/>
    </source>
</evidence>
<keyword evidence="1 5" id="KW-0489">Methyltransferase</keyword>
<reference evidence="7" key="1">
    <citation type="journal article" date="2010" name="Nature">
        <title>The Amphimedon queenslandica genome and the evolution of animal complexity.</title>
        <authorList>
            <person name="Srivastava M."/>
            <person name="Simakov O."/>
            <person name="Chapman J."/>
            <person name="Fahey B."/>
            <person name="Gauthier M.E."/>
            <person name="Mitros T."/>
            <person name="Richards G.S."/>
            <person name="Conaco C."/>
            <person name="Dacre M."/>
            <person name="Hellsten U."/>
            <person name="Larroux C."/>
            <person name="Putnam N.H."/>
            <person name="Stanke M."/>
            <person name="Adamska M."/>
            <person name="Darling A."/>
            <person name="Degnan S.M."/>
            <person name="Oakley T.H."/>
            <person name="Plachetzki D.C."/>
            <person name="Zhai Y."/>
            <person name="Adamski M."/>
            <person name="Calcino A."/>
            <person name="Cummins S.F."/>
            <person name="Goodstein D.M."/>
            <person name="Harris C."/>
            <person name="Jackson D.J."/>
            <person name="Leys S.P."/>
            <person name="Shu S."/>
            <person name="Woodcroft B.J."/>
            <person name="Vervoort M."/>
            <person name="Kosik K.S."/>
            <person name="Manning G."/>
            <person name="Degnan B.M."/>
            <person name="Rokhsar D.S."/>
        </authorList>
    </citation>
    <scope>NUCLEOTIDE SEQUENCE [LARGE SCALE GENOMIC DNA]</scope>
</reference>
<keyword evidence="7" id="KW-1185">Reference proteome</keyword>
<comment type="subcellular location">
    <subcellularLocation>
        <location evidence="5">Mitochondrion inner membrane</location>
        <topology evidence="5">Peripheral membrane protein</topology>
        <orientation evidence="5">Matrix side</orientation>
    </subcellularLocation>
</comment>
<dbReference type="GO" id="GO:0046872">
    <property type="term" value="F:metal ion binding"/>
    <property type="evidence" value="ECO:0007669"/>
    <property type="project" value="UniProtKB-KW"/>
</dbReference>
<dbReference type="InterPro" id="IPR029063">
    <property type="entry name" value="SAM-dependent_MTases_sf"/>
</dbReference>
<evidence type="ECO:0000256" key="2">
    <source>
        <dbReference type="ARBA" id="ARBA00022679"/>
    </source>
</evidence>
<keyword evidence="5" id="KW-0460">Magnesium</keyword>
<comment type="similarity">
    <text evidence="5">Belongs to the class I-like SAM-binding methyltransferase superfamily. UbiG/COQ3 family.</text>
</comment>
<keyword evidence="5" id="KW-0496">Mitochondrion</keyword>
<evidence type="ECO:0000256" key="1">
    <source>
        <dbReference type="ARBA" id="ARBA00022603"/>
    </source>
</evidence>
<dbReference type="Proteomes" id="UP000007879">
    <property type="component" value="Unassembled WGS sequence"/>
</dbReference>
<comment type="catalytic activity">
    <reaction evidence="5">
        <text>a 3-demethylubiquinone + S-adenosyl-L-methionine = a ubiquinone + S-adenosyl-L-homocysteine</text>
        <dbReference type="Rhea" id="RHEA:81215"/>
        <dbReference type="Rhea" id="RHEA-COMP:9565"/>
        <dbReference type="Rhea" id="RHEA-COMP:19654"/>
        <dbReference type="ChEBI" id="CHEBI:16389"/>
        <dbReference type="ChEBI" id="CHEBI:57856"/>
        <dbReference type="ChEBI" id="CHEBI:59789"/>
        <dbReference type="ChEBI" id="CHEBI:231825"/>
    </reaction>
</comment>
<dbReference type="HAMAP" id="MF_00472">
    <property type="entry name" value="UbiG"/>
    <property type="match status" value="1"/>
</dbReference>
<dbReference type="EC" id="2.1.1.-" evidence="5"/>
<evidence type="ECO:0000256" key="3">
    <source>
        <dbReference type="ARBA" id="ARBA00022688"/>
    </source>
</evidence>
<dbReference type="STRING" id="400682.A0A1X7VJD9"/>
<dbReference type="GO" id="GO:0061542">
    <property type="term" value="F:3-demethylubiquinol 3-O-methyltransferase activity"/>
    <property type="evidence" value="ECO:0007669"/>
    <property type="project" value="UniProtKB-UniRule"/>
</dbReference>
<dbReference type="Gene3D" id="3.40.50.150">
    <property type="entry name" value="Vaccinia Virus protein VP39"/>
    <property type="match status" value="1"/>
</dbReference>
<dbReference type="SUPFAM" id="SSF53335">
    <property type="entry name" value="S-adenosyl-L-methionine-dependent methyltransferases"/>
    <property type="match status" value="1"/>
</dbReference>
<feature type="binding site" evidence="5">
    <location>
        <position position="191"/>
    </location>
    <ligand>
        <name>Mg(2+)</name>
        <dbReference type="ChEBI" id="CHEBI:18420"/>
    </ligand>
</feature>
<dbReference type="eggNOG" id="KOG1270">
    <property type="taxonomic scope" value="Eukaryota"/>
</dbReference>
<comment type="catalytic activity">
    <reaction evidence="5">
        <text>a 3-demethylubiquinol + S-adenosyl-L-methionine = a ubiquinol + S-adenosyl-L-homocysteine + H(+)</text>
        <dbReference type="Rhea" id="RHEA:44380"/>
        <dbReference type="Rhea" id="RHEA-COMP:9566"/>
        <dbReference type="Rhea" id="RHEA-COMP:10914"/>
        <dbReference type="ChEBI" id="CHEBI:15378"/>
        <dbReference type="ChEBI" id="CHEBI:17976"/>
        <dbReference type="ChEBI" id="CHEBI:57856"/>
        <dbReference type="ChEBI" id="CHEBI:59789"/>
        <dbReference type="ChEBI" id="CHEBI:84422"/>
        <dbReference type="EC" id="2.1.1.64"/>
    </reaction>
</comment>
<dbReference type="KEGG" id="aqu:100638841"/>
<feature type="binding site" evidence="5">
    <location>
        <position position="192"/>
    </location>
    <ligand>
        <name>Mg(2+)</name>
        <dbReference type="ChEBI" id="CHEBI:18420"/>
    </ligand>
</feature>
<comment type="pathway">
    <text evidence="5">Cofactor biosynthesis; ubiquinone biosynthesis.</text>
</comment>
<feature type="binding site" evidence="5">
    <location>
        <position position="187"/>
    </location>
    <ligand>
        <name>S-adenosyl-L-methionine</name>
        <dbReference type="ChEBI" id="CHEBI:59789"/>
    </ligand>
</feature>
<dbReference type="Pfam" id="PF13489">
    <property type="entry name" value="Methyltransf_23"/>
    <property type="match status" value="1"/>
</dbReference>
<dbReference type="GO" id="GO:0031314">
    <property type="term" value="C:extrinsic component of mitochondrial inner membrane"/>
    <property type="evidence" value="ECO:0007669"/>
    <property type="project" value="UniProtKB-UniRule"/>
</dbReference>
<dbReference type="InterPro" id="IPR010233">
    <property type="entry name" value="UbiG_MeTrfase"/>
</dbReference>
<proteinExistence type="inferred from homology"/>
<feature type="binding site" evidence="5">
    <location>
        <position position="75"/>
    </location>
    <ligand>
        <name>S-adenosyl-L-methionine</name>
        <dbReference type="ChEBI" id="CHEBI:59789"/>
    </ligand>
</feature>
<dbReference type="AlphaFoldDB" id="A0A1X7VJD9"/>
<feature type="binding site" evidence="5">
    <location>
        <position position="188"/>
    </location>
    <ligand>
        <name>Mg(2+)</name>
        <dbReference type="ChEBI" id="CHEBI:18420"/>
    </ligand>
</feature>
<dbReference type="CDD" id="cd02440">
    <property type="entry name" value="AdoMet_MTases"/>
    <property type="match status" value="1"/>
</dbReference>
<evidence type="ECO:0000256" key="4">
    <source>
        <dbReference type="ARBA" id="ARBA00022691"/>
    </source>
</evidence>
<dbReference type="NCBIfam" id="TIGR01983">
    <property type="entry name" value="UbiG"/>
    <property type="match status" value="1"/>
</dbReference>
<comment type="catalytic activity">
    <reaction evidence="5">
        <text>a 3,4-dihydroxy-5-(all-trans-polyprenyl)benzoate + S-adenosyl-L-methionine = a 4-hydroxy-3-methoxy-5-(all-trans-polyprenyl)benzoate + S-adenosyl-L-homocysteine + H(+)</text>
        <dbReference type="Rhea" id="RHEA:44452"/>
        <dbReference type="Rhea" id="RHEA-COMP:10930"/>
        <dbReference type="Rhea" id="RHEA-COMP:10931"/>
        <dbReference type="ChEBI" id="CHEBI:15378"/>
        <dbReference type="ChEBI" id="CHEBI:57856"/>
        <dbReference type="ChEBI" id="CHEBI:59789"/>
        <dbReference type="ChEBI" id="CHEBI:64694"/>
        <dbReference type="ChEBI" id="CHEBI:84443"/>
        <dbReference type="EC" id="2.1.1.114"/>
    </reaction>
</comment>
<gene>
    <name evidence="6" type="primary">100638841</name>
</gene>
<dbReference type="EC" id="2.1.1.64" evidence="5"/>
<dbReference type="InParanoid" id="A0A1X7VJD9"/>
<keyword evidence="5" id="KW-0479">Metal-binding</keyword>
<feature type="binding site" evidence="5">
    <location>
        <position position="128"/>
    </location>
    <ligand>
        <name>S-adenosyl-L-methionine</name>
        <dbReference type="ChEBI" id="CHEBI:59789"/>
    </ligand>
</feature>
<dbReference type="UniPathway" id="UPA00232"/>
<dbReference type="EnsemblMetazoa" id="XM_003384026.3">
    <property type="protein sequence ID" value="XP_003384074.2"/>
    <property type="gene ID" value="LOC100638841"/>
</dbReference>
<dbReference type="GO" id="GO:0010420">
    <property type="term" value="F:polyprenyldihydroxybenzoate methyltransferase activity"/>
    <property type="evidence" value="ECO:0007669"/>
    <property type="project" value="UniProtKB-UniRule"/>
</dbReference>
<evidence type="ECO:0000313" key="7">
    <source>
        <dbReference type="Proteomes" id="UP000007879"/>
    </source>
</evidence>
<reference evidence="6" key="2">
    <citation type="submission" date="2017-05" db="UniProtKB">
        <authorList>
            <consortium name="EnsemblMetazoa"/>
        </authorList>
    </citation>
    <scope>IDENTIFICATION</scope>
</reference>
<comment type="subunit">
    <text evidence="5">Component of a multi-subunit COQ enzyme complex.</text>
</comment>
<keyword evidence="2 5" id="KW-0808">Transferase</keyword>
<dbReference type="EC" id="2.1.1.114" evidence="5"/>
<sequence>MATYDVTASPIKINDVTKIMGKISLFRKINILSFLRRLNSTVDSTETEKFSLSLKEWWDDRKGPAAALHSMNTVRVPLIKEALIGTRDEAGELGPHPLKGFSILDVGCGGGILCESLGELGSDVLGIDPNPVAINVATTHLMLTKNSSDIKDRVKYQSCSLEDLIKADSEPIDTDSSSEDFDCVVASEVLEHVADVDMFVHQLSQMAKPGGSVVFSTINRTIPSLFLAKMAAEYIFNILPRGTHDWNKFVTPEELDEIVKRHSMSTVSVIGLGYNPLTNVWNYQSDTNMNYFLHAIKQ</sequence>
<dbReference type="GO" id="GO:0032259">
    <property type="term" value="P:methylation"/>
    <property type="evidence" value="ECO:0007669"/>
    <property type="project" value="UniProtKB-KW"/>
</dbReference>
<organism evidence="6">
    <name type="scientific">Amphimedon queenslandica</name>
    <name type="common">Sponge</name>
    <dbReference type="NCBI Taxonomy" id="400682"/>
    <lineage>
        <taxon>Eukaryota</taxon>
        <taxon>Metazoa</taxon>
        <taxon>Porifera</taxon>
        <taxon>Demospongiae</taxon>
        <taxon>Heteroscleromorpha</taxon>
        <taxon>Haplosclerida</taxon>
        <taxon>Niphatidae</taxon>
        <taxon>Amphimedon</taxon>
    </lineage>
</organism>
<dbReference type="PANTHER" id="PTHR43464">
    <property type="entry name" value="METHYLTRANSFERASE"/>
    <property type="match status" value="1"/>
</dbReference>
<comment type="cofactor">
    <cofactor evidence="5">
        <name>Mg(2+)</name>
        <dbReference type="ChEBI" id="CHEBI:18420"/>
    </cofactor>
</comment>
<comment type="function">
    <text evidence="5">O-methyltransferase required for two non-consecutive steps during ubiquinone biosynthesis. Catalyzes the 2 O-methylation of 3,4-dihydroxy-5-(all-trans-polyprenyl)benzoic acid into 4-hydroxy-3-methoxy-5-(all-trans-polyprenyl)benzoic acid. Also catalyzes the last step of ubiquinone biosynthesis by mediating methylation of 3-demethylubiquinone into ubiquinone. Also able to mediate the methylation of 3-demethylubiquinol into ubiquinol.</text>
</comment>
<protein>
    <recommendedName>
        <fullName evidence="5">Ubiquinone biosynthesis O-methyltransferase, mitochondrial</fullName>
    </recommendedName>
    <alternativeName>
        <fullName evidence="5">3-demethylubiquinol 3-O-methyltransferase</fullName>
        <ecNumber evidence="5">2.1.1.64</ecNumber>
    </alternativeName>
    <alternativeName>
        <fullName evidence="5">3-demethylubiquinone 3-O-methyltransferase</fullName>
        <ecNumber evidence="5">2.1.1.-</ecNumber>
    </alternativeName>
    <alternativeName>
        <fullName evidence="5">Polyprenyldihydroxybenzoate methyltransferase</fullName>
        <ecNumber evidence="5">2.1.1.114</ecNumber>
    </alternativeName>
</protein>
<dbReference type="PANTHER" id="PTHR43464:SF19">
    <property type="entry name" value="UBIQUINONE BIOSYNTHESIS O-METHYLTRANSFERASE, MITOCHONDRIAL"/>
    <property type="match status" value="1"/>
</dbReference>
<name>A0A1X7VJD9_AMPQE</name>
<evidence type="ECO:0000313" key="6">
    <source>
        <dbReference type="EnsemblMetazoa" id="Aqu2.1.39925_001"/>
    </source>
</evidence>
<keyword evidence="3 5" id="KW-0831">Ubiquinone biosynthesis</keyword>
<feature type="binding site" evidence="5">
    <location>
        <position position="107"/>
    </location>
    <ligand>
        <name>S-adenosyl-L-methionine</name>
        <dbReference type="ChEBI" id="CHEBI:59789"/>
    </ligand>
</feature>
<accession>A0A1X7VJD9</accession>